<accession>A0A0H5Q6E3</accession>
<organism evidence="1">
    <name type="scientific">uncultured prokaryote</name>
    <dbReference type="NCBI Taxonomy" id="198431"/>
    <lineage>
        <taxon>unclassified sequences</taxon>
        <taxon>environmental samples</taxon>
    </lineage>
</organism>
<dbReference type="EMBL" id="LN854098">
    <property type="protein sequence ID" value="CRY97468.1"/>
    <property type="molecule type" value="Genomic_DNA"/>
</dbReference>
<evidence type="ECO:0000313" key="1">
    <source>
        <dbReference type="EMBL" id="CRY97468.1"/>
    </source>
</evidence>
<reference evidence="1" key="1">
    <citation type="submission" date="2015-06" db="EMBL/GenBank/DDBJ databases">
        <authorList>
            <person name="Joergensen T."/>
        </authorList>
    </citation>
    <scope>NUCLEOTIDE SEQUENCE</scope>
    <source>
        <strain evidence="1">RGFK1570</strain>
    </source>
</reference>
<name>A0A0H5Q6E3_9ZZZZ</name>
<dbReference type="AlphaFoldDB" id="A0A0H5Q6E3"/>
<proteinExistence type="predicted"/>
<reference evidence="1" key="2">
    <citation type="submission" date="2015-07" db="EMBL/GenBank/DDBJ databases">
        <title>Plasmids, circular viruses and viroids from rat gut.</title>
        <authorList>
            <person name="Jorgensen T.J."/>
            <person name="Hansen M.A."/>
            <person name="Xu Z."/>
            <person name="Tabak M.A."/>
            <person name="Sorensen S.J."/>
            <person name="Hansen L.H."/>
        </authorList>
    </citation>
    <scope>NUCLEOTIDE SEQUENCE</scope>
    <source>
        <strain evidence="1">RGFK1570</strain>
    </source>
</reference>
<sequence>MREFIIQYSGPGGSSGLSVLYADASLLPDNQLDDLQAFLTALAPEVSNQATMFLPNEGREIDPVTGALTGQWQGATQTVVTGTGGTSVVSNADQVLIRWSTDEVLDGRFIKGRMFLPNVAGSANAGGEVAAVPSGNIAGAAQDMAIAVGLYVWHRPRPAKPAGPGGVPPATTARDGAAVDVVTATVWREFAVLRGRRG</sequence>
<protein>
    <submittedName>
        <fullName evidence="1">Uncharacterized protein</fullName>
    </submittedName>
</protein>